<keyword evidence="1" id="KW-0812">Transmembrane</keyword>
<keyword evidence="1" id="KW-0472">Membrane</keyword>
<reference evidence="2" key="1">
    <citation type="submission" date="2023-06" db="EMBL/GenBank/DDBJ databases">
        <title>Genomic of Agaribacillus aureum.</title>
        <authorList>
            <person name="Wang G."/>
        </authorList>
    </citation>
    <scope>NUCLEOTIDE SEQUENCE</scope>
    <source>
        <strain evidence="2">BMA12</strain>
    </source>
</reference>
<accession>A0ABT8L6Q7</accession>
<evidence type="ECO:0000313" key="3">
    <source>
        <dbReference type="Proteomes" id="UP001172083"/>
    </source>
</evidence>
<gene>
    <name evidence="2" type="ORF">QQ020_08665</name>
</gene>
<sequence>MGIKKMADIKRIEILLDRYWRGETSRKEEAVLSAYFTSDKVADHLKYIQPFFVTLQQNKNKRLDKHFERNLLTLINKDSATNGRRRFFSNNLVKLAAIAILLLGITYIFRTQIVYRNSHVEKVQLGTFNDPEEAYEQVRKSLLLVSTKLNKGKNYVNELSKFNKGATLFMKQKKAKTENK</sequence>
<keyword evidence="3" id="KW-1185">Reference proteome</keyword>
<protein>
    <submittedName>
        <fullName evidence="2">Uncharacterized protein</fullName>
    </submittedName>
</protein>
<keyword evidence="1" id="KW-1133">Transmembrane helix</keyword>
<evidence type="ECO:0000313" key="2">
    <source>
        <dbReference type="EMBL" id="MDN5212121.1"/>
    </source>
</evidence>
<dbReference type="RefSeq" id="WP_346757445.1">
    <property type="nucleotide sequence ID" value="NZ_JAUJEB010000001.1"/>
</dbReference>
<dbReference type="Proteomes" id="UP001172083">
    <property type="component" value="Unassembled WGS sequence"/>
</dbReference>
<comment type="caution">
    <text evidence="2">The sequence shown here is derived from an EMBL/GenBank/DDBJ whole genome shotgun (WGS) entry which is preliminary data.</text>
</comment>
<organism evidence="2 3">
    <name type="scientific">Agaribacillus aureus</name>
    <dbReference type="NCBI Taxonomy" id="3051825"/>
    <lineage>
        <taxon>Bacteria</taxon>
        <taxon>Pseudomonadati</taxon>
        <taxon>Bacteroidota</taxon>
        <taxon>Cytophagia</taxon>
        <taxon>Cytophagales</taxon>
        <taxon>Splendidivirgaceae</taxon>
        <taxon>Agaribacillus</taxon>
    </lineage>
</organism>
<proteinExistence type="predicted"/>
<evidence type="ECO:0000256" key="1">
    <source>
        <dbReference type="SAM" id="Phobius"/>
    </source>
</evidence>
<name>A0ABT8L6Q7_9BACT</name>
<dbReference type="EMBL" id="JAUJEB010000001">
    <property type="protein sequence ID" value="MDN5212121.1"/>
    <property type="molecule type" value="Genomic_DNA"/>
</dbReference>
<feature type="transmembrane region" description="Helical" evidence="1">
    <location>
        <begin position="92"/>
        <end position="109"/>
    </location>
</feature>